<proteinExistence type="predicted"/>
<dbReference type="InterPro" id="IPR013151">
    <property type="entry name" value="Immunoglobulin_dom"/>
</dbReference>
<evidence type="ECO:0000313" key="8">
    <source>
        <dbReference type="WBParaSite" id="scaffold5154_cov300.g9136"/>
    </source>
</evidence>
<dbReference type="PROSITE" id="PS50234">
    <property type="entry name" value="VWFA"/>
    <property type="match status" value="3"/>
</dbReference>
<dbReference type="InterPro" id="IPR036116">
    <property type="entry name" value="FN3_sf"/>
</dbReference>
<feature type="region of interest" description="Disordered" evidence="3">
    <location>
        <begin position="3419"/>
        <end position="3439"/>
    </location>
</feature>
<feature type="domain" description="Fibronectin type-III" evidence="6">
    <location>
        <begin position="693"/>
        <end position="803"/>
    </location>
</feature>
<dbReference type="CDD" id="cd01450">
    <property type="entry name" value="vWFA_subfamily_ECM"/>
    <property type="match status" value="1"/>
</dbReference>
<reference evidence="8" key="1">
    <citation type="submission" date="2022-11" db="UniProtKB">
        <authorList>
            <consortium name="WormBaseParasite"/>
        </authorList>
    </citation>
    <scope>IDENTIFICATION</scope>
</reference>
<dbReference type="SMART" id="SM00060">
    <property type="entry name" value="FN3"/>
    <property type="match status" value="9"/>
</dbReference>
<dbReference type="InterPro" id="IPR003599">
    <property type="entry name" value="Ig_sub"/>
</dbReference>
<feature type="domain" description="Fibronectin type-III" evidence="6">
    <location>
        <begin position="893"/>
        <end position="992"/>
    </location>
</feature>
<dbReference type="Pfam" id="PF00047">
    <property type="entry name" value="ig"/>
    <property type="match status" value="2"/>
</dbReference>
<dbReference type="Gene3D" id="3.40.50.410">
    <property type="entry name" value="von Willebrand factor, type A domain"/>
    <property type="match status" value="3"/>
</dbReference>
<dbReference type="CDD" id="cd00063">
    <property type="entry name" value="FN3"/>
    <property type="match status" value="8"/>
</dbReference>
<dbReference type="PROSITE" id="PS50853">
    <property type="entry name" value="FN3"/>
    <property type="match status" value="8"/>
</dbReference>
<feature type="region of interest" description="Disordered" evidence="3">
    <location>
        <begin position="1982"/>
        <end position="2006"/>
    </location>
</feature>
<evidence type="ECO:0000256" key="2">
    <source>
        <dbReference type="ARBA" id="ARBA00022737"/>
    </source>
</evidence>
<dbReference type="InterPro" id="IPR007110">
    <property type="entry name" value="Ig-like_dom"/>
</dbReference>
<dbReference type="SUPFAM" id="SSF48726">
    <property type="entry name" value="Immunoglobulin"/>
    <property type="match status" value="4"/>
</dbReference>
<dbReference type="InterPro" id="IPR050964">
    <property type="entry name" value="Striated_Muscle_Regulatory"/>
</dbReference>
<dbReference type="Pfam" id="PF00041">
    <property type="entry name" value="fn3"/>
    <property type="match status" value="7"/>
</dbReference>
<evidence type="ECO:0000256" key="3">
    <source>
        <dbReference type="SAM" id="MobiDB-lite"/>
    </source>
</evidence>
<dbReference type="SMART" id="SM00409">
    <property type="entry name" value="IG"/>
    <property type="match status" value="3"/>
</dbReference>
<feature type="domain" description="Ig-like" evidence="5">
    <location>
        <begin position="1026"/>
        <end position="1104"/>
    </location>
</feature>
<feature type="domain" description="VWFA" evidence="4">
    <location>
        <begin position="3074"/>
        <end position="3250"/>
    </location>
</feature>
<name>A0A915MVF1_MELJA</name>
<dbReference type="PANTHER" id="PTHR13817:SF166">
    <property type="entry name" value="NEURONAL IGCAM-RELATED"/>
    <property type="match status" value="1"/>
</dbReference>
<dbReference type="PROSITE" id="PS50835">
    <property type="entry name" value="IG_LIKE"/>
    <property type="match status" value="4"/>
</dbReference>
<keyword evidence="7" id="KW-1185">Reference proteome</keyword>
<dbReference type="InterPro" id="IPR036179">
    <property type="entry name" value="Ig-like_dom_sf"/>
</dbReference>
<organism evidence="7 8">
    <name type="scientific">Meloidogyne javanica</name>
    <name type="common">Root-knot nematode worm</name>
    <dbReference type="NCBI Taxonomy" id="6303"/>
    <lineage>
        <taxon>Eukaryota</taxon>
        <taxon>Metazoa</taxon>
        <taxon>Ecdysozoa</taxon>
        <taxon>Nematoda</taxon>
        <taxon>Chromadorea</taxon>
        <taxon>Rhabditida</taxon>
        <taxon>Tylenchina</taxon>
        <taxon>Tylenchomorpha</taxon>
        <taxon>Tylenchoidea</taxon>
        <taxon>Meloidogynidae</taxon>
        <taxon>Meloidogyninae</taxon>
        <taxon>Meloidogyne</taxon>
        <taxon>Meloidogyne incognita group</taxon>
    </lineage>
</organism>
<feature type="domain" description="Fibronectin type-III" evidence="6">
    <location>
        <begin position="80"/>
        <end position="177"/>
    </location>
</feature>
<dbReference type="InterPro" id="IPR036465">
    <property type="entry name" value="vWFA_dom_sf"/>
</dbReference>
<dbReference type="Proteomes" id="UP000887561">
    <property type="component" value="Unplaced"/>
</dbReference>
<dbReference type="WBParaSite" id="scaffold5154_cov300.g9136">
    <property type="protein sequence ID" value="scaffold5154_cov300.g9136"/>
    <property type="gene ID" value="scaffold5154_cov300.g9136"/>
</dbReference>
<dbReference type="InterPro" id="IPR003961">
    <property type="entry name" value="FN3_dom"/>
</dbReference>
<dbReference type="PANTHER" id="PTHR13817">
    <property type="entry name" value="TITIN"/>
    <property type="match status" value="1"/>
</dbReference>
<dbReference type="Gene3D" id="2.10.25.10">
    <property type="entry name" value="Laminin"/>
    <property type="match status" value="1"/>
</dbReference>
<dbReference type="SUPFAM" id="SSF49265">
    <property type="entry name" value="Fibronectin type III"/>
    <property type="match status" value="5"/>
</dbReference>
<feature type="domain" description="Fibronectin type-III" evidence="6">
    <location>
        <begin position="1106"/>
        <end position="1222"/>
    </location>
</feature>
<dbReference type="Gene3D" id="2.60.40.10">
    <property type="entry name" value="Immunoglobulins"/>
    <property type="match status" value="11"/>
</dbReference>
<feature type="domain" description="VWFA" evidence="4">
    <location>
        <begin position="2087"/>
        <end position="2257"/>
    </location>
</feature>
<dbReference type="InterPro" id="IPR002035">
    <property type="entry name" value="VWF_A"/>
</dbReference>
<dbReference type="SMART" id="SM00408">
    <property type="entry name" value="IGc2"/>
    <property type="match status" value="3"/>
</dbReference>
<dbReference type="GO" id="GO:0005576">
    <property type="term" value="C:extracellular region"/>
    <property type="evidence" value="ECO:0007669"/>
    <property type="project" value="UniProtKB-SubCell"/>
</dbReference>
<dbReference type="Pfam" id="PF00092">
    <property type="entry name" value="VWA"/>
    <property type="match status" value="3"/>
</dbReference>
<feature type="domain" description="Fibronectin type-III" evidence="6">
    <location>
        <begin position="1227"/>
        <end position="1333"/>
    </location>
</feature>
<feature type="domain" description="Ig-like" evidence="5">
    <location>
        <begin position="1"/>
        <end position="78"/>
    </location>
</feature>
<evidence type="ECO:0000313" key="7">
    <source>
        <dbReference type="Proteomes" id="UP000887561"/>
    </source>
</evidence>
<accession>A0A915MVF1</accession>
<evidence type="ECO:0000259" key="4">
    <source>
        <dbReference type="PROSITE" id="PS50234"/>
    </source>
</evidence>
<feature type="region of interest" description="Disordered" evidence="3">
    <location>
        <begin position="790"/>
        <end position="817"/>
    </location>
</feature>
<feature type="domain" description="Fibronectin type-III" evidence="6">
    <location>
        <begin position="424"/>
        <end position="518"/>
    </location>
</feature>
<evidence type="ECO:0000259" key="6">
    <source>
        <dbReference type="PROSITE" id="PS50853"/>
    </source>
</evidence>
<dbReference type="SUPFAM" id="SSF53300">
    <property type="entry name" value="vWA-like"/>
    <property type="match status" value="4"/>
</dbReference>
<dbReference type="SMART" id="SM00327">
    <property type="entry name" value="VWA"/>
    <property type="match status" value="3"/>
</dbReference>
<feature type="domain" description="VWFA" evidence="4">
    <location>
        <begin position="2826"/>
        <end position="3033"/>
    </location>
</feature>
<protein>
    <submittedName>
        <fullName evidence="8">Uncharacterized protein</fullName>
    </submittedName>
</protein>
<feature type="domain" description="Fibronectin type-III" evidence="6">
    <location>
        <begin position="235"/>
        <end position="335"/>
    </location>
</feature>
<sequence length="3485" mass="384624">PGGNLNITCSAVAFPFPEIVWEREQEDTTRGRADVHLTTTGTNIRSEQLLIIKQNTNFTCHAHNEIGETSRLVRVVVTGPGSAPVLRQLTAGRTRIEVHWEKPHVINRPLTAYALYFTTDPMLPIKSWSQVNVSAPAISHVIHGLNSDTLYTIRVRAHDSMGPGKLSNPVSVRTLPPAIRPFMYWESRSRNISIAQQGRHIALQHSGLYENSEFFCVAENEAGRTVQKIFVLVTGPSQPERIRYHTDGDKIFLQWEEPRITNGPIVDYEVFYIPIVDADKPDQEWTVQRSGGPSERTLTLRPLREQTEYMVKVRALNRNGPGLFSLPFTSKTWLAPRLPTVHTVPSDHVENRPSQEGFDVLCEAEGVPKPKILWWWENRPIEDGSGGFRIVDIASLDEQKFKAINERGLSEAQVKMIILGPGSPPDRISVRPVLDGFSVHWEPPLIPNGDVLGYSIYWSSNPDADLAEWSQKNFDSDARDATITDQQEQTPYVIRLQAFGSDGPGLISPSYEVVTGLKHIPLNVSIRILSPSVRPEEKEGGTLVDPDQPISFECVTDGRPQPVVSWSWIPFGNTSIGSSHLTLKPDPSTFHRFISAPAEARTLTSRTLICEARNDQGQVRDGHIFRVLRPGGPPVELGSLVIDAKQPKLTLPRGELQPQTPYYVRVAAENPHGRGQLSDISRFVTLSGAPIDVPTDLSVHVEPDNTIRASWSPPSQPNGELKHYTVYFISEDKALEMPDADEKYQRWPNVQVPAKGGDIGEVILDRDTHVILPNTVYRIRVTASNELSEGPATPKTFFRTGSGEVAPSLKLEPPDNPASVKPLEDYSVICVGTGIPAPDVWWTLGTEVNRQQGGSQLRLSKLSKDIVAVCHAQNNAGVEELTLNVQVRGPGTPPNEIVAIPLPSQILSIEWAPPDEPNGKLTGYVLHYAEVPDEKTAPADDDWNKVRVGPDANKYQLEALKAKTNYWVRLQAISDRGEGIISDPVKTRTLPLAPKAPDVMPIEIEGPPSESQDFDTQTGVVPPDQPLIHVDTDILKVPAGTDYTVECSANGYPPPKVFWTDVDGNVVSEGSMLRVFDIRQSIDYLCVAENPGGRKETSFRIFVSGPGSAPEMSLSITKPKSILAKWDPPALPNGNITRYIVYYTPLDDQTMDLLVGQVPAKPISEWISAHLLGPAATGPGQKQALLTDFIEPDTGYAVVVQAENQDGPGPYSIQHNIRTMTRSRSSPPTHVSVEPINQTSVEVHWRLEVKNGEESPIGYEIYFVPAEKEIEEDELLSIPSWTRVNVVDPSKNSHMIWNMFEPDSEYVFKIRALYQSGPDLIIKIRCIAKTLPDGDAPFLVVSAGGRGTEGLSVIRLLPGSDYTVFCRASGRPQPAVRWIRGGEIPIDPSTVKEDETGTKWSLSLQNFTEPSTFNCVARNPLGAANWTIQLEMLQDLRPDWLSKIVRPEVHNGQLLLHFPDSLPDSLRRPNQWTLRYSDDPSKEKILWSVLESEDRPLTSIPIKSPADPMQPGLTYHLVIENPTEGVRSPVLTLLVPKAPSELRVGSNINDEMVVDFRPAITSSPVEQYLVKASDKDVSATVAPESTIQAISIPGDQPVTGIRVPDLPRDSEFYFQAVAILSDGQELASTPVIIRTPAKEIRCDCSHACRLLETDSVEVRIECYCPVGWLLTSDGRTCMQIEPTTGPALEISPTFELLPEQALEGKVPLISQVTPLKPLIEVTASSPLPTDEYGNLIIADLEDHIPPHILPTDAVGREIRPVVYFNGTKLRMNEDGNYLDPLGRIVTRDEEQRALGPDGQYGEPIPTDDSLRPLFEVVDEEGVHWPNNINNGTNEKFSGDNKGHVLGPNNRPIPTDITGQFLGPDSSPLPTNFYGQFLMSRKEDSVVPTDSLGYPIYQVVYPDGQPLPTLMSGQFINPERGVEFMKDDQGIPLDTQGKHLKQDEKGNFVFQPIIDRYPDKDLPEKITKEASIEQSTLPTDWTTKLTPISGRPGKVVDGHGQPLSTSSDGLLLGPDGSTDAEGQFVLSWGQEREELPSEPTAPISEIGPDGLPQADTERQQIPPAFPESKDQPSLESEMKCNLREAVLDILIAFNSELIQPYGEHLRRAMTELLSHLDLAADIARVGILHFGKSVIIPVSLGGYHEINQMLDQIDRMQSASSALGVPDVSTVYHAAIQQFSSFGRNQNIPKILLVFSSGEDIFSDTTARDLLASHDIFIILVGPSSYDSEIAEESSEHVLINRWELLDGNRLADYLEAACARKALKLPKSRTKFVTGKDTKEISTIPPIIFPQIVPSSVDHCLALQARSSIVLMVETSQESSSLHSELRQILLQFIHEYVKEKNPQIGILYYGDTVDIGVDVDQHKYNELEVSVKEMHFIGGVSNPLLAIRTAQKLLVKLGTDTIKLVIHIHRNKLKHEHESEVNKIVKSENIALLDLFYELLGPDGQLRPTDSGGNYLDLEGYPLPLDELGRPIDSEGRLLPTDSQGHFLLHSTRPDQVLATRIPQSSPLPTDELGHVSKDREPEVGRGEMALPTDQTGKFIHPVIDSNTGEPLLTDQFGRYLDINGELLPMDDFGRPLDPINGRLLPTNEFGQYIYTAPTLTSRVSPMPEIGPYQSPIPGKAKFPIDEFSAERIPVVDKFGDNNEPLPLDSWSRPLDVDGLTPLPTNRHGQFVYTPAEITPTISGPISPSPIPTDQWGIPITPDEGESTIQLLPTDGTGKEIFPVISAQNGLLLPRNSEGRYLGARNELIPIDDFGRPLDSLGRVLPINEFGQFIYTETYKDITPTLNYAEDMDGQKQPIWLTPDSGQRRKNGSSDGHCFIENFIELLLIFDTSANVKILDYRMMKESIKTHLVESNESFDTSPNRSLFASKNIILIEGFLLDHFDLRPNHGVRVGLLKYGDSVEVPVALGDYDSEAELLARIGETRRLKGEPNLPLALREAAGEFQLSGAGDALRIVLVWKSGNSSDSDVTLIQAAADTLRQQYGAKILAITAAGHYSNGDLALTGAEELIFAFDGWREAKPKRLAEVADKICEFMVPTSIMPSWPSFRPKSTLPPKITSYPRDCRRVDYPLDFIIVLDAANFDRSQFSKILESLATLVDESFNLSPDVVRVGLIVYSDKVAVPVALGNYDDKIELLYKMSASPLFSDPPAIALRGLEAAGQQFRLHSRPKASRVLLMVTNGKHRGNAAPLGQELRENLLVKIYSVVIGASSEQLASLQRVVGGPKLAAERMLQLDSVDELSDPTATTASNNSHNGGRFPLCAWLCCSSSCCSASETEDGVGDKRMGEMEEEEFEQQRQQNSIAAASSNFEVTGASGNNIASRKHSPGMDSLQHTKTPCRKVSPTVSFGPQTITAASSIKGSPILSSRTTKRSTVDVLHRFAQDLCAVSSSGRRAKFHKFSLGEERWKWNSLDGNTCEPRTSKSLPISGRPSSAHHTQHNHNYQHLNNLLPGRDLVCSPTPIAEDGPISWQPGFAEVLGMYKLK</sequence>
<feature type="domain" description="Ig-like" evidence="5">
    <location>
        <begin position="531"/>
        <end position="620"/>
    </location>
</feature>
<evidence type="ECO:0000256" key="1">
    <source>
        <dbReference type="ARBA" id="ARBA00004239"/>
    </source>
</evidence>
<evidence type="ECO:0000259" key="5">
    <source>
        <dbReference type="PROSITE" id="PS50835"/>
    </source>
</evidence>
<dbReference type="InterPro" id="IPR013783">
    <property type="entry name" value="Ig-like_fold"/>
</dbReference>
<feature type="domain" description="Ig-like" evidence="5">
    <location>
        <begin position="1337"/>
        <end position="1431"/>
    </location>
</feature>
<dbReference type="InterPro" id="IPR003598">
    <property type="entry name" value="Ig_sub2"/>
</dbReference>
<feature type="domain" description="Fibronectin type-III" evidence="6">
    <location>
        <begin position="1538"/>
        <end position="1638"/>
    </location>
</feature>
<comment type="subcellular location">
    <subcellularLocation>
        <location evidence="1">Secreted</location>
        <location evidence="1">Extracellular space</location>
    </subcellularLocation>
</comment>
<feature type="region of interest" description="Disordered" evidence="3">
    <location>
        <begin position="2030"/>
        <end position="2056"/>
    </location>
</feature>
<feature type="region of interest" description="Disordered" evidence="3">
    <location>
        <begin position="3315"/>
        <end position="3347"/>
    </location>
</feature>
<keyword evidence="2" id="KW-0677">Repeat</keyword>